<evidence type="ECO:0000313" key="1">
    <source>
        <dbReference type="EMBL" id="KKL29082.1"/>
    </source>
</evidence>
<gene>
    <name evidence="1" type="ORF">LCGC14_2368670</name>
</gene>
<organism evidence="1">
    <name type="scientific">marine sediment metagenome</name>
    <dbReference type="NCBI Taxonomy" id="412755"/>
    <lineage>
        <taxon>unclassified sequences</taxon>
        <taxon>metagenomes</taxon>
        <taxon>ecological metagenomes</taxon>
    </lineage>
</organism>
<name>A0A0F9CRN2_9ZZZZ</name>
<proteinExistence type="predicted"/>
<protein>
    <submittedName>
        <fullName evidence="1">Uncharacterized protein</fullName>
    </submittedName>
</protein>
<accession>A0A0F9CRN2</accession>
<comment type="caution">
    <text evidence="1">The sequence shown here is derived from an EMBL/GenBank/DDBJ whole genome shotgun (WGS) entry which is preliminary data.</text>
</comment>
<dbReference type="AlphaFoldDB" id="A0A0F9CRN2"/>
<dbReference type="EMBL" id="LAZR01034870">
    <property type="protein sequence ID" value="KKL29082.1"/>
    <property type="molecule type" value="Genomic_DNA"/>
</dbReference>
<sequence>MEVSEIEIQWAIMFAKQETKVLGFNIKDLLKIKEYLSATDQTPSDLIGV</sequence>
<reference evidence="1" key="1">
    <citation type="journal article" date="2015" name="Nature">
        <title>Complex archaea that bridge the gap between prokaryotes and eukaryotes.</title>
        <authorList>
            <person name="Spang A."/>
            <person name="Saw J.H."/>
            <person name="Jorgensen S.L."/>
            <person name="Zaremba-Niedzwiedzka K."/>
            <person name="Martijn J."/>
            <person name="Lind A.E."/>
            <person name="van Eijk R."/>
            <person name="Schleper C."/>
            <person name="Guy L."/>
            <person name="Ettema T.J."/>
        </authorList>
    </citation>
    <scope>NUCLEOTIDE SEQUENCE</scope>
</reference>